<evidence type="ECO:0000256" key="6">
    <source>
        <dbReference type="ARBA" id="ARBA00023033"/>
    </source>
</evidence>
<evidence type="ECO:0000256" key="1">
    <source>
        <dbReference type="ARBA" id="ARBA00010617"/>
    </source>
</evidence>
<evidence type="ECO:0000313" key="9">
    <source>
        <dbReference type="Proteomes" id="UP000017984"/>
    </source>
</evidence>
<dbReference type="RefSeq" id="WP_023546245.1">
    <property type="nucleotide sequence ID" value="NZ_CM002285.1"/>
</dbReference>
<dbReference type="PROSITE" id="PS00086">
    <property type="entry name" value="CYTOCHROME_P450"/>
    <property type="match status" value="1"/>
</dbReference>
<dbReference type="PRINTS" id="PR00359">
    <property type="entry name" value="BP450"/>
</dbReference>
<dbReference type="PATRIC" id="fig|1352936.5.peg.2411"/>
<evidence type="ECO:0000313" key="8">
    <source>
        <dbReference type="EMBL" id="EST34160.1"/>
    </source>
</evidence>
<dbReference type="PANTHER" id="PTHR46696">
    <property type="entry name" value="P450, PUTATIVE (EUROFUNG)-RELATED"/>
    <property type="match status" value="1"/>
</dbReference>
<dbReference type="InterPro" id="IPR036396">
    <property type="entry name" value="Cyt_P450_sf"/>
</dbReference>
<dbReference type="Pfam" id="PF00067">
    <property type="entry name" value="p450"/>
    <property type="match status" value="1"/>
</dbReference>
<sequence length="424" mass="46145">MTQTEVSASSGAGVAELPFNPADPSFQADPFPAYRVLRDRFPVLRGPLGAFLVSRYEDCELLLRDRRMGKDFANSKFFQQIMGEAGDEPPPFLGLGLDDWDAKLFMLTDPPEHTRLRGLVGQAFTPAMIRNLRSAVTAIVEELLGELPERFDLMERLATPMPIRVLGTMLGIPAEDQAQFTTWSTEIAGLLDLDVALPPEVAEARRTAVAACTSYFLELAARRAGGDGEDLVSQLVRARDQGSALTTQEIAATCVLLVVAAQETFSNLLGNAAVVFARQPEAFTRIAERPETTDATLEEILRLEPPAHQVGRIALERMELHGEVIEPGDAVILLVASANRDERAFPAPDAVDIGREGRNHLSFGRGIHYCLGAPLATMMAKEALRGLTVRITSLALAEEPIAYKPGMGLRGPARLPVVVRKRVS</sequence>
<evidence type="ECO:0000256" key="4">
    <source>
        <dbReference type="ARBA" id="ARBA00023002"/>
    </source>
</evidence>
<dbReference type="EMBL" id="AWQX01000088">
    <property type="protein sequence ID" value="EST34160.1"/>
    <property type="molecule type" value="Genomic_DNA"/>
</dbReference>
<organism evidence="8 9">
    <name type="scientific">Streptomyces roseochromogenus subsp. oscitans DS 12.976</name>
    <dbReference type="NCBI Taxonomy" id="1352936"/>
    <lineage>
        <taxon>Bacteria</taxon>
        <taxon>Bacillati</taxon>
        <taxon>Actinomycetota</taxon>
        <taxon>Actinomycetes</taxon>
        <taxon>Kitasatosporales</taxon>
        <taxon>Streptomycetaceae</taxon>
        <taxon>Streptomyces</taxon>
    </lineage>
</organism>
<reference evidence="8 9" key="1">
    <citation type="journal article" date="2014" name="Genome Announc.">
        <title>Draft Genome Sequence of Streptomyces roseochromogenes subsp. oscitans DS 12.976, Producer of the Aminocoumarin Antibiotic Clorobiocin.</title>
        <authorList>
            <person name="Ruckert C."/>
            <person name="Kalinowski J."/>
            <person name="Heide L."/>
            <person name="Apel A.K."/>
        </authorList>
    </citation>
    <scope>NUCLEOTIDE SEQUENCE [LARGE SCALE GENOMIC DNA]</scope>
    <source>
        <strain evidence="8 9">DS 12.976</strain>
    </source>
</reference>
<dbReference type="PANTHER" id="PTHR46696:SF1">
    <property type="entry name" value="CYTOCHROME P450 YJIB-RELATED"/>
    <property type="match status" value="1"/>
</dbReference>
<dbReference type="SUPFAM" id="SSF48264">
    <property type="entry name" value="Cytochrome P450"/>
    <property type="match status" value="1"/>
</dbReference>
<dbReference type="GO" id="GO:0016705">
    <property type="term" value="F:oxidoreductase activity, acting on paired donors, with incorporation or reduction of molecular oxygen"/>
    <property type="evidence" value="ECO:0007669"/>
    <property type="project" value="InterPro"/>
</dbReference>
<evidence type="ECO:0000256" key="2">
    <source>
        <dbReference type="ARBA" id="ARBA00022617"/>
    </source>
</evidence>
<dbReference type="GO" id="GO:0005506">
    <property type="term" value="F:iron ion binding"/>
    <property type="evidence" value="ECO:0007669"/>
    <property type="project" value="InterPro"/>
</dbReference>
<dbReference type="AlphaFoldDB" id="V6KPU1"/>
<dbReference type="HOGENOM" id="CLU_033716_0_2_11"/>
<evidence type="ECO:0000256" key="5">
    <source>
        <dbReference type="ARBA" id="ARBA00023004"/>
    </source>
</evidence>
<gene>
    <name evidence="8" type="ORF">M878_11360</name>
</gene>
<keyword evidence="6 7" id="KW-0503">Monooxygenase</keyword>
<dbReference type="InterPro" id="IPR002397">
    <property type="entry name" value="Cyt_P450_B"/>
</dbReference>
<proteinExistence type="inferred from homology"/>
<evidence type="ECO:0000256" key="3">
    <source>
        <dbReference type="ARBA" id="ARBA00022723"/>
    </source>
</evidence>
<comment type="caution">
    <text evidence="8">The sequence shown here is derived from an EMBL/GenBank/DDBJ whole genome shotgun (WGS) entry which is preliminary data.</text>
</comment>
<comment type="similarity">
    <text evidence="1 7">Belongs to the cytochrome P450 family.</text>
</comment>
<dbReference type="GO" id="GO:0020037">
    <property type="term" value="F:heme binding"/>
    <property type="evidence" value="ECO:0007669"/>
    <property type="project" value="InterPro"/>
</dbReference>
<keyword evidence="9" id="KW-1185">Reference proteome</keyword>
<keyword evidence="2 7" id="KW-0349">Heme</keyword>
<keyword evidence="4 7" id="KW-0560">Oxidoreductase</keyword>
<protein>
    <recommendedName>
        <fullName evidence="10">Cytochrome P450</fullName>
    </recommendedName>
</protein>
<dbReference type="STRING" id="1352936.M878_11360"/>
<dbReference type="GO" id="GO:0004497">
    <property type="term" value="F:monooxygenase activity"/>
    <property type="evidence" value="ECO:0007669"/>
    <property type="project" value="UniProtKB-KW"/>
</dbReference>
<keyword evidence="3 7" id="KW-0479">Metal-binding</keyword>
<evidence type="ECO:0008006" key="10">
    <source>
        <dbReference type="Google" id="ProtNLM"/>
    </source>
</evidence>
<dbReference type="Proteomes" id="UP000017984">
    <property type="component" value="Chromosome"/>
</dbReference>
<dbReference type="InterPro" id="IPR001128">
    <property type="entry name" value="Cyt_P450"/>
</dbReference>
<dbReference type="CDD" id="cd20625">
    <property type="entry name" value="CYP164-like"/>
    <property type="match status" value="1"/>
</dbReference>
<accession>V6KPU1</accession>
<dbReference type="OrthoDB" id="4133219at2"/>
<dbReference type="FunFam" id="1.10.630.10:FF:000018">
    <property type="entry name" value="Cytochrome P450 monooxygenase"/>
    <property type="match status" value="1"/>
</dbReference>
<dbReference type="InterPro" id="IPR017972">
    <property type="entry name" value="Cyt_P450_CS"/>
</dbReference>
<dbReference type="Gene3D" id="1.10.630.10">
    <property type="entry name" value="Cytochrome P450"/>
    <property type="match status" value="1"/>
</dbReference>
<evidence type="ECO:0000256" key="7">
    <source>
        <dbReference type="RuleBase" id="RU000461"/>
    </source>
</evidence>
<keyword evidence="5 7" id="KW-0408">Iron</keyword>
<name>V6KPU1_STRRC</name>